<keyword evidence="11" id="KW-1185">Reference proteome</keyword>
<feature type="compositionally biased region" description="Polar residues" evidence="8">
    <location>
        <begin position="126"/>
        <end position="135"/>
    </location>
</feature>
<feature type="compositionally biased region" description="Low complexity" evidence="8">
    <location>
        <begin position="306"/>
        <end position="317"/>
    </location>
</feature>
<dbReference type="Pfam" id="PF00001">
    <property type="entry name" value="7tm_1"/>
    <property type="match status" value="1"/>
</dbReference>
<feature type="region of interest" description="Disordered" evidence="8">
    <location>
        <begin position="65"/>
        <end position="276"/>
    </location>
</feature>
<evidence type="ECO:0000256" key="9">
    <source>
        <dbReference type="SAM" id="Phobius"/>
    </source>
</evidence>
<dbReference type="EMBL" id="CAJVCH010557887">
    <property type="protein sequence ID" value="CAG7830862.1"/>
    <property type="molecule type" value="Genomic_DNA"/>
</dbReference>
<dbReference type="GO" id="GO:0005886">
    <property type="term" value="C:plasma membrane"/>
    <property type="evidence" value="ECO:0007669"/>
    <property type="project" value="TreeGrafter"/>
</dbReference>
<dbReference type="OrthoDB" id="5975661at2759"/>
<feature type="compositionally biased region" description="Basic and acidic residues" evidence="8">
    <location>
        <begin position="223"/>
        <end position="239"/>
    </location>
</feature>
<feature type="transmembrane region" description="Helical" evidence="9">
    <location>
        <begin position="33"/>
        <end position="56"/>
    </location>
</feature>
<comment type="subcellular location">
    <subcellularLocation>
        <location evidence="1">Membrane</location>
        <topology evidence="1">Multi-pass membrane protein</topology>
    </subcellularLocation>
</comment>
<accession>A0A8J2PWD3</accession>
<dbReference type="Proteomes" id="UP000708208">
    <property type="component" value="Unassembled WGS sequence"/>
</dbReference>
<keyword evidence="5 9" id="KW-0472">Membrane</keyword>
<evidence type="ECO:0000256" key="8">
    <source>
        <dbReference type="SAM" id="MobiDB-lite"/>
    </source>
</evidence>
<name>A0A8J2PWD3_9HEXA</name>
<comment type="caution">
    <text evidence="10">The sequence shown here is derived from an EMBL/GenBank/DDBJ whole genome shotgun (WGS) entry which is preliminary data.</text>
</comment>
<feature type="region of interest" description="Disordered" evidence="8">
    <location>
        <begin position="296"/>
        <end position="328"/>
    </location>
</feature>
<feature type="compositionally biased region" description="Basic and acidic residues" evidence="8">
    <location>
        <begin position="144"/>
        <end position="155"/>
    </location>
</feature>
<keyword evidence="2 9" id="KW-0812">Transmembrane</keyword>
<dbReference type="PANTHER" id="PTHR24248:SF189">
    <property type="entry name" value="ALPHA2-ADRENERGIC-LIKE OCTOPAMINE RECEPTOR, ISOFORM B"/>
    <property type="match status" value="1"/>
</dbReference>
<dbReference type="PANTHER" id="PTHR24248">
    <property type="entry name" value="ADRENERGIC RECEPTOR-RELATED G-PROTEIN COUPLED RECEPTOR"/>
    <property type="match status" value="1"/>
</dbReference>
<dbReference type="InterPro" id="IPR000276">
    <property type="entry name" value="GPCR_Rhodpsn"/>
</dbReference>
<evidence type="ECO:0000256" key="6">
    <source>
        <dbReference type="ARBA" id="ARBA00023170"/>
    </source>
</evidence>
<evidence type="ECO:0000313" key="11">
    <source>
        <dbReference type="Proteomes" id="UP000708208"/>
    </source>
</evidence>
<evidence type="ECO:0000256" key="4">
    <source>
        <dbReference type="ARBA" id="ARBA00023040"/>
    </source>
</evidence>
<keyword evidence="4" id="KW-0297">G-protein coupled receptor</keyword>
<feature type="compositionally biased region" description="Basic and acidic residues" evidence="8">
    <location>
        <begin position="256"/>
        <end position="276"/>
    </location>
</feature>
<dbReference type="SUPFAM" id="SSF81321">
    <property type="entry name" value="Family A G protein-coupled receptor-like"/>
    <property type="match status" value="1"/>
</dbReference>
<dbReference type="AlphaFoldDB" id="A0A8J2PWD3"/>
<keyword evidence="7" id="KW-0807">Transducer</keyword>
<protein>
    <submittedName>
        <fullName evidence="10">Uncharacterized protein</fullName>
    </submittedName>
</protein>
<feature type="compositionally biased region" description="Basic residues" evidence="8">
    <location>
        <begin position="213"/>
        <end position="222"/>
    </location>
</feature>
<feature type="compositionally biased region" description="Basic and acidic residues" evidence="8">
    <location>
        <begin position="419"/>
        <end position="442"/>
    </location>
</feature>
<feature type="compositionally biased region" description="Polar residues" evidence="8">
    <location>
        <begin position="198"/>
        <end position="212"/>
    </location>
</feature>
<gene>
    <name evidence="10" type="ORF">AFUS01_LOCUS40635</name>
</gene>
<feature type="transmembrane region" description="Helical" evidence="9">
    <location>
        <begin position="453"/>
        <end position="477"/>
    </location>
</feature>
<organism evidence="10 11">
    <name type="scientific">Allacma fusca</name>
    <dbReference type="NCBI Taxonomy" id="39272"/>
    <lineage>
        <taxon>Eukaryota</taxon>
        <taxon>Metazoa</taxon>
        <taxon>Ecdysozoa</taxon>
        <taxon>Arthropoda</taxon>
        <taxon>Hexapoda</taxon>
        <taxon>Collembola</taxon>
        <taxon>Symphypleona</taxon>
        <taxon>Sminthuridae</taxon>
        <taxon>Allacma</taxon>
    </lineage>
</organism>
<dbReference type="GO" id="GO:0004930">
    <property type="term" value="F:G protein-coupled receptor activity"/>
    <property type="evidence" value="ECO:0007669"/>
    <property type="project" value="UniProtKB-KW"/>
</dbReference>
<evidence type="ECO:0000256" key="2">
    <source>
        <dbReference type="ARBA" id="ARBA00022692"/>
    </source>
</evidence>
<keyword evidence="6" id="KW-0675">Receptor</keyword>
<keyword evidence="3 9" id="KW-1133">Transmembrane helix</keyword>
<evidence type="ECO:0000313" key="10">
    <source>
        <dbReference type="EMBL" id="CAG7830862.1"/>
    </source>
</evidence>
<feature type="compositionally biased region" description="Polar residues" evidence="8">
    <location>
        <begin position="88"/>
        <end position="99"/>
    </location>
</feature>
<feature type="compositionally biased region" description="Polar residues" evidence="8">
    <location>
        <begin position="240"/>
        <end position="249"/>
    </location>
</feature>
<evidence type="ECO:0000256" key="3">
    <source>
        <dbReference type="ARBA" id="ARBA00022989"/>
    </source>
</evidence>
<reference evidence="10" key="1">
    <citation type="submission" date="2021-06" db="EMBL/GenBank/DDBJ databases">
        <authorList>
            <person name="Hodson N. C."/>
            <person name="Mongue J. A."/>
            <person name="Jaron S. K."/>
        </authorList>
    </citation>
    <scope>NUCLEOTIDE SEQUENCE</scope>
</reference>
<evidence type="ECO:0000256" key="1">
    <source>
        <dbReference type="ARBA" id="ARBA00004141"/>
    </source>
</evidence>
<proteinExistence type="predicted"/>
<evidence type="ECO:0000256" key="7">
    <source>
        <dbReference type="ARBA" id="ARBA00023224"/>
    </source>
</evidence>
<feature type="compositionally biased region" description="Basic and acidic residues" evidence="8">
    <location>
        <begin position="174"/>
        <end position="197"/>
    </location>
</feature>
<sequence>MELRLNLPLSYPYKRSTWSVSPPGSKLSKKIGYVLYSAMGSFYIPSCIMVFVYIRIYYAARDRARRAVRKPPRPKPQSSTIDCDDSKTTTTNFSGRSTSPKPPQSAPPHLVTSPVEINAVPPNPTSPMTESSRTVKQVGFQEPLVRDSSCEKPLSKPEITVEGCSPEDSMEENCESKEEKVVQVTVEDIHSETETDHTSSNNGVTTEAGISNKSRRRTSKGSKGKETSESDNLSERKGDGQSSVSQTGSKSKRSRSVKETKESKDKTTGFQDPMERVAHHSALAVSELENTITELQTNGGSRSDESSTTVATNTTSAGPPESRRTSKRPKLHFLRVETPTIWRTSSSLSLNGDVHILGTLSRSCSRLQLEADPVSDVEPSSSDSGAISRCAVVKPLKLRLCQPFFGKKFGTSSSSSGKARRDALDMGKLNSPKEIRDPEREKRRIARKKEKRATLILGLIMGSFILCWLPFFFLYIFEPLCNCNVASWGFAIAFWLGEGELAGSGYVTVGREYNPNVGTSYLDTSPIVMRSSPTLRVVT</sequence>
<feature type="region of interest" description="Disordered" evidence="8">
    <location>
        <begin position="410"/>
        <end position="445"/>
    </location>
</feature>
<evidence type="ECO:0000256" key="5">
    <source>
        <dbReference type="ARBA" id="ARBA00023136"/>
    </source>
</evidence>